<evidence type="ECO:0000256" key="5">
    <source>
        <dbReference type="RuleBase" id="RU362075"/>
    </source>
</evidence>
<evidence type="ECO:0000313" key="8">
    <source>
        <dbReference type="Proteomes" id="UP000070539"/>
    </source>
</evidence>
<dbReference type="GO" id="GO:0102223">
    <property type="term" value="F:4,4'-diapophytoene desaturase (4,4'-diaponeurosporene-forming)"/>
    <property type="evidence" value="ECO:0007669"/>
    <property type="project" value="UniProtKB-EC"/>
</dbReference>
<comment type="pathway">
    <text evidence="1 5">Carotenoid biosynthesis.</text>
</comment>
<dbReference type="InterPro" id="IPR002937">
    <property type="entry name" value="Amino_oxidase"/>
</dbReference>
<organism evidence="7 8">
    <name type="scientific">Anaerotignum neopropionicum</name>
    <dbReference type="NCBI Taxonomy" id="36847"/>
    <lineage>
        <taxon>Bacteria</taxon>
        <taxon>Bacillati</taxon>
        <taxon>Bacillota</taxon>
        <taxon>Clostridia</taxon>
        <taxon>Lachnospirales</taxon>
        <taxon>Anaerotignaceae</taxon>
        <taxon>Anaerotignum</taxon>
    </lineage>
</organism>
<dbReference type="STRING" id="36847.CLNEO_24860"/>
<evidence type="ECO:0000256" key="1">
    <source>
        <dbReference type="ARBA" id="ARBA00004829"/>
    </source>
</evidence>
<dbReference type="EMBL" id="LRVM01000010">
    <property type="protein sequence ID" value="KXL52137.1"/>
    <property type="molecule type" value="Genomic_DNA"/>
</dbReference>
<dbReference type="Gene3D" id="3.50.50.60">
    <property type="entry name" value="FAD/NAD(P)-binding domain"/>
    <property type="match status" value="2"/>
</dbReference>
<dbReference type="RefSeq" id="WP_066089693.1">
    <property type="nucleotide sequence ID" value="NZ_LRVM01000010.1"/>
</dbReference>
<accession>A0A136WC92</accession>
<dbReference type="PANTHER" id="PTHR43734">
    <property type="entry name" value="PHYTOENE DESATURASE"/>
    <property type="match status" value="1"/>
</dbReference>
<gene>
    <name evidence="7" type="primary">crtN</name>
    <name evidence="7" type="ORF">CLNEO_24860</name>
</gene>
<name>A0A136WC92_9FIRM</name>
<dbReference type="EC" id="1.3.8.2" evidence="7"/>
<dbReference type="Proteomes" id="UP000070539">
    <property type="component" value="Unassembled WGS sequence"/>
</dbReference>
<evidence type="ECO:0000256" key="2">
    <source>
        <dbReference type="ARBA" id="ARBA00022746"/>
    </source>
</evidence>
<comment type="similarity">
    <text evidence="4">Belongs to the carotenoid/retinoid oxidoreductase family. CrtN subfamily.</text>
</comment>
<dbReference type="OrthoDB" id="9814556at2"/>
<dbReference type="InterPro" id="IPR036188">
    <property type="entry name" value="FAD/NAD-bd_sf"/>
</dbReference>
<dbReference type="SUPFAM" id="SSF51905">
    <property type="entry name" value="FAD/NAD(P)-binding domain"/>
    <property type="match status" value="1"/>
</dbReference>
<protein>
    <submittedName>
        <fullName evidence="7">Dehydrosqualene desaturase</fullName>
        <ecNumber evidence="7">1.3.8.2</ecNumber>
    </submittedName>
</protein>
<proteinExistence type="inferred from homology"/>
<dbReference type="Pfam" id="PF01593">
    <property type="entry name" value="Amino_oxidase"/>
    <property type="match status" value="1"/>
</dbReference>
<keyword evidence="8" id="KW-1185">Reference proteome</keyword>
<sequence>MKEIKKVVIIGSGIGGLYSGIKLLHAGYKVEIFEKENKVGGVAATQIISPLNIHFDECASIVIEPEEYKKIYYDIGLNPDDFFTFIPLNDLYRVFFYNKKTYSISSEMFCQKDPFEKLFHESFCHYEKFVEDLNKIYCIAKLQFLTKPFFKIKKSVIISRNMMKTLYALKPFQTASFLIRHYIKNKDFQKVLLFQCLYMGISPYRLMATYAMIPAVAQSKGIYHIKGGMGAYMEGLKQVFELLGGTIHLNTPVEHINMKNSKANGIIVNKKRVAGDYVISNADYCYTISNLIKKQKGTKKWKRKCTTYKHTCSVFILKLCFNKKFDSLSVHNIYINEKFKKEVNYIFKGRLPKSPPLYIYYPSCVDDSFANKNFSCMNILIRVPNLSHKDIYWDKKNISLLRSICLKTLEKITKCSQLEKLIVYEECLTPTTLNTKYNLTNGAAFGIAPTLFQNIMFRPQLSMPSIKNLYFVGSSIHPGNGVSIVMKNATQVATYIINNNR</sequence>
<feature type="domain" description="Amine oxidase" evidence="6">
    <location>
        <begin position="14"/>
        <end position="482"/>
    </location>
</feature>
<dbReference type="PANTHER" id="PTHR43734:SF1">
    <property type="entry name" value="PHYTOENE DESATURASE"/>
    <property type="match status" value="1"/>
</dbReference>
<dbReference type="NCBIfam" id="TIGR02734">
    <property type="entry name" value="crtI_fam"/>
    <property type="match status" value="1"/>
</dbReference>
<keyword evidence="3 5" id="KW-0560">Oxidoreductase</keyword>
<dbReference type="InterPro" id="IPR014105">
    <property type="entry name" value="Carotenoid/retinoid_OxRdtase"/>
</dbReference>
<evidence type="ECO:0000256" key="3">
    <source>
        <dbReference type="ARBA" id="ARBA00023002"/>
    </source>
</evidence>
<evidence type="ECO:0000313" key="7">
    <source>
        <dbReference type="EMBL" id="KXL52137.1"/>
    </source>
</evidence>
<dbReference type="AlphaFoldDB" id="A0A136WC92"/>
<comment type="caution">
    <text evidence="7">The sequence shown here is derived from an EMBL/GenBank/DDBJ whole genome shotgun (WGS) entry which is preliminary data.</text>
</comment>
<dbReference type="GO" id="GO:0016117">
    <property type="term" value="P:carotenoid biosynthetic process"/>
    <property type="evidence" value="ECO:0007669"/>
    <property type="project" value="UniProtKB-KW"/>
</dbReference>
<reference evidence="7 8" key="1">
    <citation type="submission" date="2016-01" db="EMBL/GenBank/DDBJ databases">
        <title>Genome sequence of Clostridium neopropionicum X4, DSM-3847.</title>
        <authorList>
            <person name="Poehlein A."/>
            <person name="Beck M.H."/>
            <person name="Bengelsdorf F.R."/>
            <person name="Daniel R."/>
            <person name="Duerre P."/>
        </authorList>
    </citation>
    <scope>NUCLEOTIDE SEQUENCE [LARGE SCALE GENOMIC DNA]</scope>
    <source>
        <strain evidence="7 8">DSM-3847</strain>
    </source>
</reference>
<evidence type="ECO:0000256" key="4">
    <source>
        <dbReference type="ARBA" id="ARBA00038322"/>
    </source>
</evidence>
<dbReference type="PRINTS" id="PR00419">
    <property type="entry name" value="ADXRDTASE"/>
</dbReference>
<evidence type="ECO:0000259" key="6">
    <source>
        <dbReference type="Pfam" id="PF01593"/>
    </source>
</evidence>
<keyword evidence="2 5" id="KW-0125">Carotenoid biosynthesis</keyword>